<name>A0A3R7ILN5_9ACTN</name>
<keyword evidence="1" id="KW-0812">Transmembrane</keyword>
<keyword evidence="1" id="KW-0472">Membrane</keyword>
<organism evidence="2 3">
    <name type="scientific">Streptomyces xinghaiensis</name>
    <dbReference type="NCBI Taxonomy" id="1038928"/>
    <lineage>
        <taxon>Bacteria</taxon>
        <taxon>Bacillati</taxon>
        <taxon>Actinomycetota</taxon>
        <taxon>Actinomycetes</taxon>
        <taxon>Kitasatosporales</taxon>
        <taxon>Streptomycetaceae</taxon>
        <taxon>Streptomyces</taxon>
    </lineage>
</organism>
<comment type="caution">
    <text evidence="2">The sequence shown here is derived from an EMBL/GenBank/DDBJ whole genome shotgun (WGS) entry which is preliminary data.</text>
</comment>
<dbReference type="RefSeq" id="WP_043464464.1">
    <property type="nucleotide sequence ID" value="NZ_CP108540.1"/>
</dbReference>
<keyword evidence="3" id="KW-1185">Reference proteome</keyword>
<keyword evidence="1" id="KW-1133">Transmembrane helix</keyword>
<dbReference type="AlphaFoldDB" id="A0A3R7ILN5"/>
<evidence type="ECO:0000313" key="2">
    <source>
        <dbReference type="EMBL" id="RKM91511.1"/>
    </source>
</evidence>
<dbReference type="EMBL" id="JNAD02000017">
    <property type="protein sequence ID" value="RKM91511.1"/>
    <property type="molecule type" value="Genomic_DNA"/>
</dbReference>
<dbReference type="OrthoDB" id="3855413at2"/>
<protein>
    <submittedName>
        <fullName evidence="2">Uncharacterized protein</fullName>
    </submittedName>
</protein>
<feature type="transmembrane region" description="Helical" evidence="1">
    <location>
        <begin position="81"/>
        <end position="108"/>
    </location>
</feature>
<evidence type="ECO:0000256" key="1">
    <source>
        <dbReference type="SAM" id="Phobius"/>
    </source>
</evidence>
<feature type="transmembrane region" description="Helical" evidence="1">
    <location>
        <begin position="55"/>
        <end position="74"/>
    </location>
</feature>
<sequence>MAQPVRHHRNPLSAVSSVFNSDGRAHPVENSFVAATVVLGVVAFITAQFDDLHLVSSWTGLLGILSGAWGQMISATTAERFALIIGLGAAGFGFFLGMANGGLFGGLIG</sequence>
<dbReference type="Proteomes" id="UP000028058">
    <property type="component" value="Unassembled WGS sequence"/>
</dbReference>
<gene>
    <name evidence="2" type="ORF">SFRA_028645</name>
</gene>
<evidence type="ECO:0000313" key="3">
    <source>
        <dbReference type="Proteomes" id="UP000028058"/>
    </source>
</evidence>
<reference evidence="2 3" key="1">
    <citation type="journal article" date="2014" name="Genome Announc.">
        <title>Draft Genome Sequence of Streptomyces fradiae ATCC 19609, a Strain Highly Sensitive to Antibiotics.</title>
        <authorList>
            <person name="Bekker O.B."/>
            <person name="Klimina K.M."/>
            <person name="Vatlin A.A."/>
            <person name="Zakharevich N.V."/>
            <person name="Kasianov A.S."/>
            <person name="Danilenko V.N."/>
        </authorList>
    </citation>
    <scope>NUCLEOTIDE SEQUENCE [LARGE SCALE GENOMIC DNA]</scope>
    <source>
        <strain evidence="2 3">ATCC 19609</strain>
    </source>
</reference>
<feature type="transmembrane region" description="Helical" evidence="1">
    <location>
        <begin position="31"/>
        <end position="49"/>
    </location>
</feature>
<accession>A0A3R7ILN5</accession>
<proteinExistence type="predicted"/>